<dbReference type="SMART" id="SM00418">
    <property type="entry name" value="HTH_ARSR"/>
    <property type="match status" value="1"/>
</dbReference>
<dbReference type="InterPro" id="IPR011991">
    <property type="entry name" value="ArsR-like_HTH"/>
</dbReference>
<organism evidence="2 3">
    <name type="scientific">Methanobacterium spitsbergense</name>
    <dbReference type="NCBI Taxonomy" id="2874285"/>
    <lineage>
        <taxon>Archaea</taxon>
        <taxon>Methanobacteriati</taxon>
        <taxon>Methanobacteriota</taxon>
        <taxon>Methanomada group</taxon>
        <taxon>Methanobacteria</taxon>
        <taxon>Methanobacteriales</taxon>
        <taxon>Methanobacteriaceae</taxon>
        <taxon>Methanobacterium</taxon>
    </lineage>
</organism>
<feature type="domain" description="HTH arsR-type" evidence="1">
    <location>
        <begin position="8"/>
        <end position="85"/>
    </location>
</feature>
<accession>A0A8T5UXN3</accession>
<dbReference type="Gene3D" id="1.10.10.10">
    <property type="entry name" value="Winged helix-like DNA-binding domain superfamily/Winged helix DNA-binding domain"/>
    <property type="match status" value="1"/>
</dbReference>
<evidence type="ECO:0000313" key="2">
    <source>
        <dbReference type="EMBL" id="MBZ2165930.1"/>
    </source>
</evidence>
<dbReference type="InterPro" id="IPR036388">
    <property type="entry name" value="WH-like_DNA-bd_sf"/>
</dbReference>
<dbReference type="GO" id="GO:0003700">
    <property type="term" value="F:DNA-binding transcription factor activity"/>
    <property type="evidence" value="ECO:0007669"/>
    <property type="project" value="InterPro"/>
</dbReference>
<dbReference type="AlphaFoldDB" id="A0A8T5UXN3"/>
<dbReference type="Proteomes" id="UP000825933">
    <property type="component" value="Unassembled WGS sequence"/>
</dbReference>
<evidence type="ECO:0000259" key="1">
    <source>
        <dbReference type="SMART" id="SM00418"/>
    </source>
</evidence>
<protein>
    <submittedName>
        <fullName evidence="2">Winged helix-turn-helix domain-containing protein</fullName>
    </submittedName>
</protein>
<dbReference type="RefSeq" id="WP_223791525.1">
    <property type="nucleotide sequence ID" value="NZ_JAIOUQ010000008.1"/>
</dbReference>
<keyword evidence="3" id="KW-1185">Reference proteome</keyword>
<reference evidence="3" key="1">
    <citation type="journal article" date="2022" name="Microbiol. Resour. Announc.">
        <title>Draft Genome Sequence of a Methanogenic Archaeon from West Spitsbergen Permafrost.</title>
        <authorList>
            <person name="Trubitsyn V."/>
            <person name="Rivkina E."/>
            <person name="Shcherbakova V."/>
        </authorList>
    </citation>
    <scope>NUCLEOTIDE SEQUENCE [LARGE SCALE GENOMIC DNA]</scope>
    <source>
        <strain evidence="3">VT</strain>
    </source>
</reference>
<comment type="caution">
    <text evidence="2">The sequence shown here is derived from an EMBL/GenBank/DDBJ whole genome shotgun (WGS) entry which is preliminary data.</text>
</comment>
<dbReference type="InterPro" id="IPR036390">
    <property type="entry name" value="WH_DNA-bd_sf"/>
</dbReference>
<evidence type="ECO:0000313" key="3">
    <source>
        <dbReference type="Proteomes" id="UP000825933"/>
    </source>
</evidence>
<dbReference type="Pfam" id="PF01022">
    <property type="entry name" value="HTH_5"/>
    <property type="match status" value="1"/>
</dbReference>
<dbReference type="EMBL" id="JAIOUQ010000008">
    <property type="protein sequence ID" value="MBZ2165930.1"/>
    <property type="molecule type" value="Genomic_DNA"/>
</dbReference>
<dbReference type="InterPro" id="IPR001845">
    <property type="entry name" value="HTH_ArsR_DNA-bd_dom"/>
</dbReference>
<proteinExistence type="predicted"/>
<gene>
    <name evidence="2" type="ORF">K8N75_07750</name>
</gene>
<dbReference type="PANTHER" id="PTHR38600:SF1">
    <property type="entry name" value="TRANSCRIPTIONAL REGULATORY PROTEIN"/>
    <property type="match status" value="1"/>
</dbReference>
<sequence>MNKEIWWVFAGTAGGPNRVRIVKTLNERPCNAHQLAEKLDLDYKTIRHHLRILTNKNMIVVGETKYGALYFLSTKMEENYDILNEIF</sequence>
<dbReference type="CDD" id="cd00090">
    <property type="entry name" value="HTH_ARSR"/>
    <property type="match status" value="1"/>
</dbReference>
<name>A0A8T5UXN3_9EURY</name>
<dbReference type="SUPFAM" id="SSF46785">
    <property type="entry name" value="Winged helix' DNA-binding domain"/>
    <property type="match status" value="1"/>
</dbReference>
<dbReference type="PANTHER" id="PTHR38600">
    <property type="entry name" value="TRANSCRIPTIONAL REGULATORY PROTEIN"/>
    <property type="match status" value="1"/>
</dbReference>